<evidence type="ECO:0000313" key="2">
    <source>
        <dbReference type="EMBL" id="GAO42814.1"/>
    </source>
</evidence>
<name>A0A0E9MYY0_9BACT</name>
<proteinExistence type="predicted"/>
<sequence length="51" mass="5335">MSLLNNNKNAKDKKKGTANQKSGFAANIKGKTNTKAASRQTKLTGGAQRGS</sequence>
<dbReference type="STRING" id="1220578.FPE01S_01_18320"/>
<dbReference type="Proteomes" id="UP000033121">
    <property type="component" value="Unassembled WGS sequence"/>
</dbReference>
<keyword evidence="3" id="KW-1185">Reference proteome</keyword>
<dbReference type="RefSeq" id="WP_157473947.1">
    <property type="nucleotide sequence ID" value="NZ_BBWV01000001.1"/>
</dbReference>
<dbReference type="AlphaFoldDB" id="A0A0E9MYY0"/>
<organism evidence="2 3">
    <name type="scientific">Flavihumibacter petaseus NBRC 106054</name>
    <dbReference type="NCBI Taxonomy" id="1220578"/>
    <lineage>
        <taxon>Bacteria</taxon>
        <taxon>Pseudomonadati</taxon>
        <taxon>Bacteroidota</taxon>
        <taxon>Chitinophagia</taxon>
        <taxon>Chitinophagales</taxon>
        <taxon>Chitinophagaceae</taxon>
        <taxon>Flavihumibacter</taxon>
    </lineage>
</organism>
<protein>
    <submittedName>
        <fullName evidence="2">Uncharacterized protein</fullName>
    </submittedName>
</protein>
<feature type="region of interest" description="Disordered" evidence="1">
    <location>
        <begin position="1"/>
        <end position="51"/>
    </location>
</feature>
<dbReference type="OrthoDB" id="10004123at2"/>
<gene>
    <name evidence="2" type="ORF">FPE01S_01_18320</name>
</gene>
<comment type="caution">
    <text evidence="2">The sequence shown here is derived from an EMBL/GenBank/DDBJ whole genome shotgun (WGS) entry which is preliminary data.</text>
</comment>
<reference evidence="2 3" key="1">
    <citation type="submission" date="2015-04" db="EMBL/GenBank/DDBJ databases">
        <title>Whole genome shotgun sequence of Flavihumibacter petaseus NBRC 106054.</title>
        <authorList>
            <person name="Miyazawa S."/>
            <person name="Hosoyama A."/>
            <person name="Hashimoto M."/>
            <person name="Noguchi M."/>
            <person name="Tsuchikane K."/>
            <person name="Ohji S."/>
            <person name="Yamazoe A."/>
            <person name="Ichikawa N."/>
            <person name="Kimura A."/>
            <person name="Fujita N."/>
        </authorList>
    </citation>
    <scope>NUCLEOTIDE SEQUENCE [LARGE SCALE GENOMIC DNA]</scope>
    <source>
        <strain evidence="2 3">NBRC 106054</strain>
    </source>
</reference>
<feature type="compositionally biased region" description="Polar residues" evidence="1">
    <location>
        <begin position="30"/>
        <end position="43"/>
    </location>
</feature>
<accession>A0A0E9MYY0</accession>
<dbReference type="EMBL" id="BBWV01000001">
    <property type="protein sequence ID" value="GAO42814.1"/>
    <property type="molecule type" value="Genomic_DNA"/>
</dbReference>
<evidence type="ECO:0000313" key="3">
    <source>
        <dbReference type="Proteomes" id="UP000033121"/>
    </source>
</evidence>
<evidence type="ECO:0000256" key="1">
    <source>
        <dbReference type="SAM" id="MobiDB-lite"/>
    </source>
</evidence>